<dbReference type="InterPro" id="IPR036691">
    <property type="entry name" value="Endo/exonu/phosph_ase_sf"/>
</dbReference>
<evidence type="ECO:0000313" key="2">
    <source>
        <dbReference type="Proteomes" id="UP000507470"/>
    </source>
</evidence>
<dbReference type="PANTHER" id="PTHR46670:SF3">
    <property type="entry name" value="ENDONUCLEASE_EXONUCLEASE_PHOSPHATASE DOMAIN-CONTAINING PROTEIN"/>
    <property type="match status" value="1"/>
</dbReference>
<organism evidence="1 2">
    <name type="scientific">Mytilus coruscus</name>
    <name type="common">Sea mussel</name>
    <dbReference type="NCBI Taxonomy" id="42192"/>
    <lineage>
        <taxon>Eukaryota</taxon>
        <taxon>Metazoa</taxon>
        <taxon>Spiralia</taxon>
        <taxon>Lophotrochozoa</taxon>
        <taxon>Mollusca</taxon>
        <taxon>Bivalvia</taxon>
        <taxon>Autobranchia</taxon>
        <taxon>Pteriomorphia</taxon>
        <taxon>Mytilida</taxon>
        <taxon>Mytiloidea</taxon>
        <taxon>Mytilidae</taxon>
        <taxon>Mytilinae</taxon>
        <taxon>Mytilus</taxon>
    </lineage>
</organism>
<protein>
    <recommendedName>
        <fullName evidence="3">Endonuclease/exonuclease/phosphatase domain-containing protein</fullName>
    </recommendedName>
</protein>
<dbReference type="Proteomes" id="UP000507470">
    <property type="component" value="Unassembled WGS sequence"/>
</dbReference>
<dbReference type="PANTHER" id="PTHR46670">
    <property type="entry name" value="ENDO/EXONUCLEASE/PHOSPHATASE DOMAIN-CONTAINING PROTEIN"/>
    <property type="match status" value="1"/>
</dbReference>
<name>A0A6J8CSU4_MYTCO</name>
<evidence type="ECO:0000313" key="1">
    <source>
        <dbReference type="EMBL" id="CAC5398576.1"/>
    </source>
</evidence>
<accession>A0A6J8CSU4</accession>
<proteinExistence type="predicted"/>
<dbReference type="AlphaFoldDB" id="A0A6J8CSU4"/>
<evidence type="ECO:0008006" key="3">
    <source>
        <dbReference type="Google" id="ProtNLM"/>
    </source>
</evidence>
<reference evidence="1 2" key="1">
    <citation type="submission" date="2020-06" db="EMBL/GenBank/DDBJ databases">
        <authorList>
            <person name="Li R."/>
            <person name="Bekaert M."/>
        </authorList>
    </citation>
    <scope>NUCLEOTIDE SEQUENCE [LARGE SCALE GENOMIC DNA]</scope>
    <source>
        <strain evidence="2">wild</strain>
    </source>
</reference>
<sequence>MNDSNFLVFACYLPPENSSRGRDAPSFFAHLLAQIYLNDECGAMWLTGDFHSRIGSLPDKLNDIDCVPMRNTIDKRINQQDGYDTHQVSRKDQRGGGLPIVYQKNLDVKLVKNDCQSTHFELIECKIAIKNQHFRLGVIYRPPPSTANKFRNSIIFEEWSRFLDRTVVVSEELIITGDLNFHLDDPTDNDAHKFLETLEEHGLSQHVAGKTHVHGHNLDVVITRKKQIYFV</sequence>
<gene>
    <name evidence="1" type="ORF">MCOR_32943</name>
</gene>
<keyword evidence="2" id="KW-1185">Reference proteome</keyword>
<dbReference type="SUPFAM" id="SSF56219">
    <property type="entry name" value="DNase I-like"/>
    <property type="match status" value="1"/>
</dbReference>
<dbReference type="EMBL" id="CACVKT020005939">
    <property type="protein sequence ID" value="CAC5398576.1"/>
    <property type="molecule type" value="Genomic_DNA"/>
</dbReference>
<dbReference type="Gene3D" id="3.60.10.10">
    <property type="entry name" value="Endonuclease/exonuclease/phosphatase"/>
    <property type="match status" value="1"/>
</dbReference>
<dbReference type="OrthoDB" id="10072198at2759"/>